<accession>A0ABS2PTV0</accession>
<name>A0ABS2PTV0_9STRE</name>
<gene>
    <name evidence="1" type="ORF">JOC28_001799</name>
</gene>
<dbReference type="Proteomes" id="UP000697472">
    <property type="component" value="Unassembled WGS sequence"/>
</dbReference>
<dbReference type="RefSeq" id="WP_205010339.1">
    <property type="nucleotide sequence ID" value="NZ_JAFBEH010000047.1"/>
</dbReference>
<dbReference type="NCBIfam" id="TIGR03712">
    <property type="entry name" value="acc_sec_asp2"/>
    <property type="match status" value="1"/>
</dbReference>
<comment type="caution">
    <text evidence="1">The sequence shown here is derived from an EMBL/GenBank/DDBJ whole genome shotgun (WGS) entry which is preliminary data.</text>
</comment>
<evidence type="ECO:0000313" key="1">
    <source>
        <dbReference type="EMBL" id="MBM7643488.1"/>
    </source>
</evidence>
<proteinExistence type="predicted"/>
<dbReference type="Gene3D" id="3.40.50.1820">
    <property type="entry name" value="alpha/beta hydrolase"/>
    <property type="match status" value="1"/>
</dbReference>
<organism evidence="1 2">
    <name type="scientific">Streptococcus loxodontisalivarius</name>
    <dbReference type="NCBI Taxonomy" id="1349415"/>
    <lineage>
        <taxon>Bacteria</taxon>
        <taxon>Bacillati</taxon>
        <taxon>Bacillota</taxon>
        <taxon>Bacilli</taxon>
        <taxon>Lactobacillales</taxon>
        <taxon>Streptococcaceae</taxon>
        <taxon>Streptococcus</taxon>
    </lineage>
</organism>
<dbReference type="InterPro" id="IPR022267">
    <property type="entry name" value="Asp2"/>
</dbReference>
<dbReference type="SUPFAM" id="SSF53474">
    <property type="entry name" value="alpha/beta-Hydrolases"/>
    <property type="match status" value="1"/>
</dbReference>
<dbReference type="InterPro" id="IPR029058">
    <property type="entry name" value="AB_hydrolase_fold"/>
</dbReference>
<dbReference type="Pfam" id="PF16929">
    <property type="entry name" value="Asp2"/>
    <property type="match status" value="1"/>
</dbReference>
<dbReference type="EMBL" id="JAFBEH010000047">
    <property type="protein sequence ID" value="MBM7643488.1"/>
    <property type="molecule type" value="Genomic_DNA"/>
</dbReference>
<reference evidence="1 2" key="1">
    <citation type="submission" date="2021-01" db="EMBL/GenBank/DDBJ databases">
        <title>Genomic Encyclopedia of Type Strains, Phase IV (KMG-IV): sequencing the most valuable type-strain genomes for metagenomic binning, comparative biology and taxonomic classification.</title>
        <authorList>
            <person name="Goeker M."/>
        </authorList>
    </citation>
    <scope>NUCLEOTIDE SEQUENCE [LARGE SCALE GENOMIC DNA]</scope>
    <source>
        <strain evidence="1 2">DSM 27382</strain>
    </source>
</reference>
<keyword evidence="2" id="KW-1185">Reference proteome</keyword>
<evidence type="ECO:0000313" key="2">
    <source>
        <dbReference type="Proteomes" id="UP000697472"/>
    </source>
</evidence>
<protein>
    <submittedName>
        <fullName evidence="1">Accessory secretory protein Asp2</fullName>
    </submittedName>
</protein>
<sequence>MKILQIGEQDWTADLELPDKLEWLYCHSYNIESLLEDLEKQEIEKILAKLPEPPEDGKLPKVTLRFDAVLLTDEVDESRLEPLVDTIEAYTLFHLSDLKFNSFNRYGIFRRKVLKELPFNGNRQEITDFLYMNLFGGQYGAKLKVPDIDVNPQFTGKVHYEGHVATCFQGDFGQDFQPLFTYRYNLQAFSMGIELWQEYIKEGDNQIYIEIIPMRKGSLYDLTEPIILTEEDMQEPYVLQPDESIGYYSISVFAKGQGQLKFGPMHWRYSRMGLGKFILGGNRYNDSKRQEFIYYFNPGDLKPPLTVYFSGFRGAEGFEGFYMMKSLKTPFMLIGDPRLEGGGFYSGTEELEENVIKVIQDSLNYLGFEKNQLILSGLSMGTFGALYNASAFDPYGIVVGKPFANVGDVALGMKLKRPYEFETIGDMLRNIEGDIDQAAIDRLNQRFWNRFDKSDFPSTNFAIAFMEQDDYDGTATEKLVDHLSDKGAHIFTKGYEGRHNDNSRAINRWFMRQYVNMLQEGFDRHYD</sequence>